<feature type="transmembrane region" description="Helical" evidence="8">
    <location>
        <begin position="194"/>
        <end position="212"/>
    </location>
</feature>
<dbReference type="EMBL" id="JAIMBW010000001">
    <property type="protein sequence ID" value="MBY4893037.1"/>
    <property type="molecule type" value="Genomic_DNA"/>
</dbReference>
<feature type="transmembrane region" description="Helical" evidence="8">
    <location>
        <begin position="12"/>
        <end position="32"/>
    </location>
</feature>
<dbReference type="GO" id="GO:0006508">
    <property type="term" value="P:proteolysis"/>
    <property type="evidence" value="ECO:0007669"/>
    <property type="project" value="UniProtKB-KW"/>
</dbReference>
<dbReference type="Gene3D" id="1.20.1540.10">
    <property type="entry name" value="Rhomboid-like"/>
    <property type="match status" value="1"/>
</dbReference>
<dbReference type="PANTHER" id="PTHR43731">
    <property type="entry name" value="RHOMBOID PROTEASE"/>
    <property type="match status" value="1"/>
</dbReference>
<keyword evidence="11" id="KW-1185">Reference proteome</keyword>
<dbReference type="Pfam" id="PF01694">
    <property type="entry name" value="Rhomboid"/>
    <property type="match status" value="1"/>
</dbReference>
<dbReference type="AlphaFoldDB" id="A0A975TZT6"/>
<proteinExistence type="inferred from homology"/>
<evidence type="ECO:0000313" key="11">
    <source>
        <dbReference type="Proteomes" id="UP000693972"/>
    </source>
</evidence>
<sequence length="284" mass="31047">MFPIRDHNPSERTPFVTWALIAINVVVFLLYFPSMAGNEAQFLAFYTEWGLVPQSVLSGGGAHTVLTSMFLHGGWMHLIGNMVFLWIFGDNLEDLMGHLGFAFFYLASGVAAAGGQILADPSSTLPMVGASGAIAGVMGGYLLMFPRARLDVLVILVVFVRIFTIPAWLMLGLWFGLQLVSGLSMDLVGGGVAYWAHAGGFLAGVVLAWPLWMRRGARGYWAAFGGKQPHPEVEYRVSRRHRSPIPAVRRVRSPKGVERPLADLGRVPRAGTRRTPSGPWSGRR</sequence>
<feature type="transmembrane region" description="Helical" evidence="8">
    <location>
        <begin position="100"/>
        <end position="119"/>
    </location>
</feature>
<dbReference type="PANTHER" id="PTHR43731:SF14">
    <property type="entry name" value="PRESENILIN-ASSOCIATED RHOMBOID-LIKE PROTEIN, MITOCHONDRIAL"/>
    <property type="match status" value="1"/>
</dbReference>
<keyword evidence="4" id="KW-0378">Hydrolase</keyword>
<gene>
    <name evidence="10" type="ORF">KUL25_09700</name>
</gene>
<dbReference type="SUPFAM" id="SSF144091">
    <property type="entry name" value="Rhomboid-like"/>
    <property type="match status" value="1"/>
</dbReference>
<dbReference type="InterPro" id="IPR035952">
    <property type="entry name" value="Rhomboid-like_sf"/>
</dbReference>
<dbReference type="FunFam" id="1.20.1540.10:FF:000027">
    <property type="entry name" value="Rhomboid family intramembrane serine protease"/>
    <property type="match status" value="1"/>
</dbReference>
<dbReference type="GO" id="GO:0016020">
    <property type="term" value="C:membrane"/>
    <property type="evidence" value="ECO:0007669"/>
    <property type="project" value="UniProtKB-SubCell"/>
</dbReference>
<evidence type="ECO:0000256" key="6">
    <source>
        <dbReference type="ARBA" id="ARBA00023136"/>
    </source>
</evidence>
<evidence type="ECO:0000256" key="4">
    <source>
        <dbReference type="ARBA" id="ARBA00022801"/>
    </source>
</evidence>
<dbReference type="GO" id="GO:0004252">
    <property type="term" value="F:serine-type endopeptidase activity"/>
    <property type="evidence" value="ECO:0007669"/>
    <property type="project" value="InterPro"/>
</dbReference>
<dbReference type="InterPro" id="IPR022764">
    <property type="entry name" value="Peptidase_S54_rhomboid_dom"/>
</dbReference>
<comment type="similarity">
    <text evidence="2">Belongs to the peptidase S54 family.</text>
</comment>
<keyword evidence="5 8" id="KW-1133">Transmembrane helix</keyword>
<dbReference type="InterPro" id="IPR050925">
    <property type="entry name" value="Rhomboid_protease_S54"/>
</dbReference>
<evidence type="ECO:0000256" key="1">
    <source>
        <dbReference type="ARBA" id="ARBA00004141"/>
    </source>
</evidence>
<evidence type="ECO:0000313" key="10">
    <source>
        <dbReference type="EMBL" id="QXL89749.1"/>
    </source>
</evidence>
<evidence type="ECO:0000256" key="3">
    <source>
        <dbReference type="ARBA" id="ARBA00022692"/>
    </source>
</evidence>
<organism evidence="10">
    <name type="scientific">Gymnodinialimonas phycosphaerae</name>
    <dbReference type="NCBI Taxonomy" id="2841589"/>
    <lineage>
        <taxon>Bacteria</taxon>
        <taxon>Pseudomonadati</taxon>
        <taxon>Pseudomonadota</taxon>
        <taxon>Alphaproteobacteria</taxon>
        <taxon>Rhodobacterales</taxon>
        <taxon>Paracoccaceae</taxon>
        <taxon>Gymnodinialimonas</taxon>
    </lineage>
</organism>
<name>A0A975TZT6_9RHOB</name>
<dbReference type="RefSeq" id="WP_257892770.1">
    <property type="nucleotide sequence ID" value="NZ_JAIMBW010000001.1"/>
</dbReference>
<feature type="region of interest" description="Disordered" evidence="7">
    <location>
        <begin position="246"/>
        <end position="284"/>
    </location>
</feature>
<comment type="subcellular location">
    <subcellularLocation>
        <location evidence="1">Membrane</location>
        <topology evidence="1">Multi-pass membrane protein</topology>
    </subcellularLocation>
</comment>
<evidence type="ECO:0000256" key="5">
    <source>
        <dbReference type="ARBA" id="ARBA00022989"/>
    </source>
</evidence>
<dbReference type="EMBL" id="CP078073">
    <property type="protein sequence ID" value="QXL89749.1"/>
    <property type="molecule type" value="Genomic_DNA"/>
</dbReference>
<dbReference type="Proteomes" id="UP000693972">
    <property type="component" value="Unassembled WGS sequence"/>
</dbReference>
<feature type="domain" description="Peptidase S54 rhomboid" evidence="9">
    <location>
        <begin position="63"/>
        <end position="213"/>
    </location>
</feature>
<protein>
    <submittedName>
        <fullName evidence="10">Rhomboid family intramembrane serine protease</fullName>
    </submittedName>
</protein>
<keyword evidence="6 8" id="KW-0472">Membrane</keyword>
<evidence type="ECO:0000256" key="7">
    <source>
        <dbReference type="SAM" id="MobiDB-lite"/>
    </source>
</evidence>
<feature type="transmembrane region" description="Helical" evidence="8">
    <location>
        <begin position="125"/>
        <end position="145"/>
    </location>
</feature>
<keyword evidence="3 8" id="KW-0812">Transmembrane</keyword>
<accession>A0A975TZT6</accession>
<reference evidence="10 11" key="1">
    <citation type="submission" date="2021-07" db="EMBL/GenBank/DDBJ databases">
        <title>Karlodiniumbacter phycospheric gen. nov., sp. nov., a phycosphere bacterium isolated from karlodinium veneficum.</title>
        <authorList>
            <person name="Peng Y."/>
            <person name="Jiang L."/>
            <person name="Lee J."/>
        </authorList>
    </citation>
    <scope>NUCLEOTIDE SEQUENCE</scope>
    <source>
        <strain evidence="10 11">N5</strain>
    </source>
</reference>
<feature type="transmembrane region" description="Helical" evidence="8">
    <location>
        <begin position="152"/>
        <end position="174"/>
    </location>
</feature>
<evidence type="ECO:0000256" key="2">
    <source>
        <dbReference type="ARBA" id="ARBA00009045"/>
    </source>
</evidence>
<keyword evidence="10" id="KW-0645">Protease</keyword>
<evidence type="ECO:0000259" key="9">
    <source>
        <dbReference type="Pfam" id="PF01694"/>
    </source>
</evidence>
<feature type="transmembrane region" description="Helical" evidence="8">
    <location>
        <begin position="69"/>
        <end position="88"/>
    </location>
</feature>
<evidence type="ECO:0000256" key="8">
    <source>
        <dbReference type="SAM" id="Phobius"/>
    </source>
</evidence>